<protein>
    <submittedName>
        <fullName evidence="2">Uncharacterized protein</fullName>
    </submittedName>
</protein>
<accession>A0A8H7AGD2</accession>
<dbReference type="AlphaFoldDB" id="A0A8H7AGD2"/>
<comment type="caution">
    <text evidence="2">The sequence shown here is derived from an EMBL/GenBank/DDBJ whole genome shotgun (WGS) entry which is preliminary data.</text>
</comment>
<name>A0A8H7AGD2_9EURO</name>
<evidence type="ECO:0000313" key="3">
    <source>
        <dbReference type="Proteomes" id="UP000606974"/>
    </source>
</evidence>
<dbReference type="Proteomes" id="UP000606974">
    <property type="component" value="Unassembled WGS sequence"/>
</dbReference>
<sequence>MTASPNLAAEKSPRVYALIIFASHTQYRRGLQDALFPGNADANVPVSAPAMTTAEGAATPAGSRGSATPTSTAGGSSIGNSNGNQSGDNSGNCNGGSTCNFRTSATTLSIPMPYFKEMACGIGVAILMEFVQL</sequence>
<evidence type="ECO:0000256" key="1">
    <source>
        <dbReference type="SAM" id="MobiDB-lite"/>
    </source>
</evidence>
<evidence type="ECO:0000313" key="2">
    <source>
        <dbReference type="EMBL" id="KAF7504680.1"/>
    </source>
</evidence>
<feature type="compositionally biased region" description="Low complexity" evidence="1">
    <location>
        <begin position="61"/>
        <end position="96"/>
    </location>
</feature>
<gene>
    <name evidence="2" type="ORF">GJ744_001961</name>
</gene>
<organism evidence="2 3">
    <name type="scientific">Endocarpon pusillum</name>
    <dbReference type="NCBI Taxonomy" id="364733"/>
    <lineage>
        <taxon>Eukaryota</taxon>
        <taxon>Fungi</taxon>
        <taxon>Dikarya</taxon>
        <taxon>Ascomycota</taxon>
        <taxon>Pezizomycotina</taxon>
        <taxon>Eurotiomycetes</taxon>
        <taxon>Chaetothyriomycetidae</taxon>
        <taxon>Verrucariales</taxon>
        <taxon>Verrucariaceae</taxon>
        <taxon>Endocarpon</taxon>
    </lineage>
</organism>
<reference evidence="2" key="1">
    <citation type="submission" date="2020-02" db="EMBL/GenBank/DDBJ databases">
        <authorList>
            <person name="Palmer J.M."/>
        </authorList>
    </citation>
    <scope>NUCLEOTIDE SEQUENCE</scope>
    <source>
        <strain evidence="2">EPUS1.4</strain>
        <tissue evidence="2">Thallus</tissue>
    </source>
</reference>
<proteinExistence type="predicted"/>
<keyword evidence="3" id="KW-1185">Reference proteome</keyword>
<dbReference type="EMBL" id="JAACFV010000130">
    <property type="protein sequence ID" value="KAF7504680.1"/>
    <property type="molecule type" value="Genomic_DNA"/>
</dbReference>
<feature type="region of interest" description="Disordered" evidence="1">
    <location>
        <begin position="46"/>
        <end position="96"/>
    </location>
</feature>